<dbReference type="RefSeq" id="YP_009370249.1">
    <property type="nucleotide sequence ID" value="NC_034787.1"/>
</dbReference>
<reference evidence="2" key="1">
    <citation type="submission" date="2017-03" db="EMBL/GenBank/DDBJ databases">
        <title>The new red algal subphylum Proteorhodophytina comprises the largest and most divergent plastid genomes known.</title>
        <authorList>
            <person name="Munoz-Gomez S.A."/>
            <person name="Mejia-Franco F.G."/>
            <person name="Durnin K."/>
            <person name="Morgan C."/>
            <person name="Grisdale C.J."/>
            <person name="Archibald J.M."/>
            <person name="Slamovits C.H."/>
        </authorList>
    </citation>
    <scope>NUCLEOTIDE SEQUENCE</scope>
    <source>
        <strain evidence="2">NIES-2742</strain>
    </source>
</reference>
<dbReference type="EMBL" id="KY709209">
    <property type="protein sequence ID" value="ARO90738.1"/>
    <property type="molecule type" value="Genomic_DNA"/>
</dbReference>
<keyword evidence="2" id="KW-0150">Chloroplast</keyword>
<keyword evidence="1" id="KW-1133">Transmembrane helix</keyword>
<dbReference type="AlphaFoldDB" id="A0A1Y9TM62"/>
<accession>A0A1Y9TM62</accession>
<feature type="transmembrane region" description="Helical" evidence="1">
    <location>
        <begin position="7"/>
        <end position="23"/>
    </location>
</feature>
<organism evidence="2">
    <name type="scientific">Bulboplastis apyrenoidosa</name>
    <dbReference type="NCBI Taxonomy" id="1070855"/>
    <lineage>
        <taxon>Eukaryota</taxon>
        <taxon>Rhodophyta</taxon>
        <taxon>Rhodellophyceae</taxon>
        <taxon>Dixoniellales</taxon>
        <taxon>Dixoniellaceae</taxon>
        <taxon>Bulboplastis</taxon>
    </lineage>
</organism>
<geneLocation type="chloroplast" evidence="2"/>
<name>A0A1Y9TM62_9RHOD</name>
<sequence length="63" mass="7268">MSYIIRALWYIAAFTVIILILIQNPSKNNILSQQEKSLQGLTWRSVLAFFFLTILLSIVNIEP</sequence>
<feature type="transmembrane region" description="Helical" evidence="1">
    <location>
        <begin position="43"/>
        <end position="61"/>
    </location>
</feature>
<evidence type="ECO:0000256" key="1">
    <source>
        <dbReference type="SAM" id="Phobius"/>
    </source>
</evidence>
<evidence type="ECO:0000313" key="2">
    <source>
        <dbReference type="EMBL" id="ARO90738.1"/>
    </source>
</evidence>
<gene>
    <name evidence="2" type="primary">secG</name>
</gene>
<keyword evidence="1" id="KW-0472">Membrane</keyword>
<keyword evidence="1" id="KW-0812">Transmembrane</keyword>
<protein>
    <submittedName>
        <fullName evidence="2">Preprotein translocase SecG subunit</fullName>
    </submittedName>
</protein>
<keyword evidence="2" id="KW-0934">Plastid</keyword>
<proteinExistence type="predicted"/>
<dbReference type="GeneID" id="32887569"/>